<sequence>MERFGFWTFLLILANHAPQEFYFGQQKIICKRGQIVTGRESLASQSGLHPSKVQRFLTLLEKDGQIEQQMNSKYRIITLKNWDAYQGIEPQVNSTRTAGEHKQECKNDKNVRKQETNDSEFENELIKFLGTQQIENPRAYLLRIKQEVKNDNEAIRKAWKDWQRGNGISSPGQFFSRCIHYHKHK</sequence>
<evidence type="ECO:0000313" key="2">
    <source>
        <dbReference type="EMBL" id="PQO47400.1"/>
    </source>
</evidence>
<evidence type="ECO:0000256" key="1">
    <source>
        <dbReference type="SAM" id="MobiDB-lite"/>
    </source>
</evidence>
<comment type="caution">
    <text evidence="2">The sequence shown here is derived from an EMBL/GenBank/DDBJ whole genome shotgun (WGS) entry which is preliminary data.</text>
</comment>
<reference evidence="2 3" key="1">
    <citation type="submission" date="2018-02" db="EMBL/GenBank/DDBJ databases">
        <title>Comparative genomes isolates from brazilian mangrove.</title>
        <authorList>
            <person name="Araujo J.E."/>
            <person name="Taketani R.G."/>
            <person name="Silva M.C.P."/>
            <person name="Loureco M.V."/>
            <person name="Andreote F.D."/>
        </authorList>
    </citation>
    <scope>NUCLEOTIDE SEQUENCE [LARGE SCALE GENOMIC DNA]</scope>
    <source>
        <strain evidence="2 3">Nap-Phe MGV</strain>
    </source>
</reference>
<dbReference type="EMBL" id="PUHZ01000005">
    <property type="protein sequence ID" value="PQO47400.1"/>
    <property type="molecule type" value="Genomic_DNA"/>
</dbReference>
<feature type="region of interest" description="Disordered" evidence="1">
    <location>
        <begin position="95"/>
        <end position="117"/>
    </location>
</feature>
<evidence type="ECO:0000313" key="3">
    <source>
        <dbReference type="Proteomes" id="UP000237819"/>
    </source>
</evidence>
<organism evidence="2 3">
    <name type="scientific">Blastopirellula marina</name>
    <dbReference type="NCBI Taxonomy" id="124"/>
    <lineage>
        <taxon>Bacteria</taxon>
        <taxon>Pseudomonadati</taxon>
        <taxon>Planctomycetota</taxon>
        <taxon>Planctomycetia</taxon>
        <taxon>Pirellulales</taxon>
        <taxon>Pirellulaceae</taxon>
        <taxon>Blastopirellula</taxon>
    </lineage>
</organism>
<proteinExistence type="predicted"/>
<dbReference type="AlphaFoldDB" id="A0A2S8GSK1"/>
<gene>
    <name evidence="2" type="ORF">C5Y93_04980</name>
</gene>
<dbReference type="Proteomes" id="UP000237819">
    <property type="component" value="Unassembled WGS sequence"/>
</dbReference>
<accession>A0A2S8GSK1</accession>
<feature type="compositionally biased region" description="Basic and acidic residues" evidence="1">
    <location>
        <begin position="98"/>
        <end position="116"/>
    </location>
</feature>
<protein>
    <submittedName>
        <fullName evidence="2">Uncharacterized protein</fullName>
    </submittedName>
</protein>
<name>A0A2S8GSK1_9BACT</name>